<feature type="domain" description="Sulfotransferase" evidence="3">
    <location>
        <begin position="37"/>
        <end position="219"/>
    </location>
</feature>
<dbReference type="AlphaFoldDB" id="A0A0F9W237"/>
<dbReference type="EMBL" id="LAZR01000003">
    <property type="protein sequence ID" value="KKO11346.1"/>
    <property type="molecule type" value="Genomic_DNA"/>
</dbReference>
<keyword evidence="1" id="KW-0808">Transferase</keyword>
<keyword evidence="2" id="KW-0325">Glycoprotein</keyword>
<dbReference type="GO" id="GO:0008146">
    <property type="term" value="F:sulfotransferase activity"/>
    <property type="evidence" value="ECO:0007669"/>
    <property type="project" value="InterPro"/>
</dbReference>
<dbReference type="Pfam" id="PF00685">
    <property type="entry name" value="Sulfotransfer_1"/>
    <property type="match status" value="1"/>
</dbReference>
<evidence type="ECO:0000256" key="1">
    <source>
        <dbReference type="ARBA" id="ARBA00022679"/>
    </source>
</evidence>
<evidence type="ECO:0000313" key="4">
    <source>
        <dbReference type="EMBL" id="KKO11346.1"/>
    </source>
</evidence>
<name>A0A0F9W237_9ZZZZ</name>
<accession>A0A0F9W237</accession>
<dbReference type="Gene3D" id="3.40.50.300">
    <property type="entry name" value="P-loop containing nucleotide triphosphate hydrolases"/>
    <property type="match status" value="1"/>
</dbReference>
<dbReference type="InterPro" id="IPR000863">
    <property type="entry name" value="Sulfotransferase_dom"/>
</dbReference>
<sequence>MGPSERSTKPTMTAPWDQYDQHVGHVQPELVDSRLNFIVISAPKTGTTWLQDNLVCHKDILVPTKELKYFCTFWQWYDINWLLATFAGGEDKCRGDVGGSYMLLPTPVIQKIYSLFPELKLLFVMRDPVERAWSHIRHDYRYRVSGYTDYRGSLEDLSASDIANDSWLDYYLAFGDYAASLERWLSAFPSDQFHVRFIEGIQADPQRVLLEAFGHLGITPSVDLSDFPLGERVLPGLPVPMPTGLRAYLFHALQPGLVRLEALLGKHFGLSVPAEWRQAPNEAIPGDIAGRPHFAPADDERLIELLAQQLRHSHLPRLIEQDDRGYNVLFHQGRFHAVACDAGPLDLHACSDRELLRHQQEGTCLVGESPIQIKQRIDAAAASRHDSPKHDAVERS</sequence>
<evidence type="ECO:0000256" key="2">
    <source>
        <dbReference type="ARBA" id="ARBA00023180"/>
    </source>
</evidence>
<dbReference type="InterPro" id="IPR037359">
    <property type="entry name" value="NST/OST"/>
</dbReference>
<protein>
    <recommendedName>
        <fullName evidence="3">Sulfotransferase domain-containing protein</fullName>
    </recommendedName>
</protein>
<dbReference type="PANTHER" id="PTHR10605:SF56">
    <property type="entry name" value="BIFUNCTIONAL HEPARAN SULFATE N-DEACETYLASE_N-SULFOTRANSFERASE"/>
    <property type="match status" value="1"/>
</dbReference>
<comment type="caution">
    <text evidence="4">The sequence shown here is derived from an EMBL/GenBank/DDBJ whole genome shotgun (WGS) entry which is preliminary data.</text>
</comment>
<proteinExistence type="predicted"/>
<organism evidence="4">
    <name type="scientific">marine sediment metagenome</name>
    <dbReference type="NCBI Taxonomy" id="412755"/>
    <lineage>
        <taxon>unclassified sequences</taxon>
        <taxon>metagenomes</taxon>
        <taxon>ecological metagenomes</taxon>
    </lineage>
</organism>
<dbReference type="SUPFAM" id="SSF52540">
    <property type="entry name" value="P-loop containing nucleoside triphosphate hydrolases"/>
    <property type="match status" value="1"/>
</dbReference>
<reference evidence="4" key="1">
    <citation type="journal article" date="2015" name="Nature">
        <title>Complex archaea that bridge the gap between prokaryotes and eukaryotes.</title>
        <authorList>
            <person name="Spang A."/>
            <person name="Saw J.H."/>
            <person name="Jorgensen S.L."/>
            <person name="Zaremba-Niedzwiedzka K."/>
            <person name="Martijn J."/>
            <person name="Lind A.E."/>
            <person name="van Eijk R."/>
            <person name="Schleper C."/>
            <person name="Guy L."/>
            <person name="Ettema T.J."/>
        </authorList>
    </citation>
    <scope>NUCLEOTIDE SEQUENCE</scope>
</reference>
<dbReference type="InterPro" id="IPR027417">
    <property type="entry name" value="P-loop_NTPase"/>
</dbReference>
<evidence type="ECO:0000259" key="3">
    <source>
        <dbReference type="Pfam" id="PF00685"/>
    </source>
</evidence>
<gene>
    <name evidence="4" type="ORF">LCGC14_0018270</name>
</gene>
<dbReference type="PANTHER" id="PTHR10605">
    <property type="entry name" value="HEPARAN SULFATE SULFOTRANSFERASE"/>
    <property type="match status" value="1"/>
</dbReference>